<dbReference type="SMART" id="SM00702">
    <property type="entry name" value="P4Hc"/>
    <property type="match status" value="1"/>
</dbReference>
<accession>A0A917ZJN9</accession>
<comment type="caution">
    <text evidence="9">The sequence shown here is derived from an EMBL/GenBank/DDBJ whole genome shotgun (WGS) entry which is preliminary data.</text>
</comment>
<feature type="binding site" evidence="7">
    <location>
        <position position="98"/>
    </location>
    <ligand>
        <name>Fe cation</name>
        <dbReference type="ChEBI" id="CHEBI:24875"/>
    </ligand>
</feature>
<dbReference type="Gene3D" id="2.60.120.620">
    <property type="entry name" value="q2cbj1_9rhob like domain"/>
    <property type="match status" value="1"/>
</dbReference>
<dbReference type="GO" id="GO:0006879">
    <property type="term" value="P:intracellular iron ion homeostasis"/>
    <property type="evidence" value="ECO:0007669"/>
    <property type="project" value="TreeGrafter"/>
</dbReference>
<keyword evidence="10" id="KW-1185">Reference proteome</keyword>
<dbReference type="GO" id="GO:0006974">
    <property type="term" value="P:DNA damage response"/>
    <property type="evidence" value="ECO:0007669"/>
    <property type="project" value="TreeGrafter"/>
</dbReference>
<dbReference type="InterPro" id="IPR044862">
    <property type="entry name" value="Pro_4_hyd_alph_FE2OG_OXY"/>
</dbReference>
<protein>
    <submittedName>
        <fullName evidence="9">PKHD-type hydroxylase</fullName>
    </submittedName>
</protein>
<comment type="cofactor">
    <cofactor evidence="7">
        <name>Fe(2+)</name>
        <dbReference type="ChEBI" id="CHEBI:29033"/>
    </cofactor>
    <text evidence="7">Binds 1 Fe(2+) ion per subunit.</text>
</comment>
<dbReference type="InterPro" id="IPR005123">
    <property type="entry name" value="Oxoglu/Fe-dep_dioxygenase_dom"/>
</dbReference>
<proteinExistence type="inferred from homology"/>
<keyword evidence="4 7" id="KW-0223">Dioxygenase</keyword>
<evidence type="ECO:0000256" key="2">
    <source>
        <dbReference type="ARBA" id="ARBA00022723"/>
    </source>
</evidence>
<evidence type="ECO:0000313" key="9">
    <source>
        <dbReference type="EMBL" id="GGO84810.1"/>
    </source>
</evidence>
<dbReference type="Pfam" id="PF13640">
    <property type="entry name" value="2OG-FeII_Oxy_3"/>
    <property type="match status" value="1"/>
</dbReference>
<dbReference type="Proteomes" id="UP000599578">
    <property type="component" value="Unassembled WGS sequence"/>
</dbReference>
<organism evidence="9 10">
    <name type="scientific">Marinobacterium nitratireducens</name>
    <dbReference type="NCBI Taxonomy" id="518897"/>
    <lineage>
        <taxon>Bacteria</taxon>
        <taxon>Pseudomonadati</taxon>
        <taxon>Pseudomonadota</taxon>
        <taxon>Gammaproteobacteria</taxon>
        <taxon>Oceanospirillales</taxon>
        <taxon>Oceanospirillaceae</taxon>
        <taxon>Marinobacterium</taxon>
    </lineage>
</organism>
<dbReference type="GO" id="GO:0031418">
    <property type="term" value="F:L-ascorbic acid binding"/>
    <property type="evidence" value="ECO:0007669"/>
    <property type="project" value="UniProtKB-KW"/>
</dbReference>
<gene>
    <name evidence="9" type="primary">piuC</name>
    <name evidence="9" type="ORF">GCM10011348_31890</name>
</gene>
<dbReference type="InterPro" id="IPR006620">
    <property type="entry name" value="Pro_4_hyd_alph"/>
</dbReference>
<feature type="binding site" evidence="7">
    <location>
        <position position="159"/>
    </location>
    <ligand>
        <name>Fe cation</name>
        <dbReference type="ChEBI" id="CHEBI:24875"/>
    </ligand>
</feature>
<dbReference type="PANTHER" id="PTHR41536:SF1">
    <property type="entry name" value="PKHD-TYPE HYDROXYLASE YBIX"/>
    <property type="match status" value="1"/>
</dbReference>
<dbReference type="PANTHER" id="PTHR41536">
    <property type="entry name" value="PKHD-TYPE HYDROXYLASE YBIX"/>
    <property type="match status" value="1"/>
</dbReference>
<keyword evidence="5 7" id="KW-0560">Oxidoreductase</keyword>
<comment type="cofactor">
    <cofactor evidence="1 7">
        <name>L-ascorbate</name>
        <dbReference type="ChEBI" id="CHEBI:38290"/>
    </cofactor>
</comment>
<evidence type="ECO:0000259" key="8">
    <source>
        <dbReference type="PROSITE" id="PS51471"/>
    </source>
</evidence>
<evidence type="ECO:0000313" key="10">
    <source>
        <dbReference type="Proteomes" id="UP000599578"/>
    </source>
</evidence>
<feature type="binding site" evidence="7">
    <location>
        <position position="169"/>
    </location>
    <ligand>
        <name>2-oxoglutarate</name>
        <dbReference type="ChEBI" id="CHEBI:16810"/>
    </ligand>
</feature>
<dbReference type="NCBIfam" id="NF003974">
    <property type="entry name" value="PRK05467.1-3"/>
    <property type="match status" value="1"/>
</dbReference>
<dbReference type="SUPFAM" id="SSF51197">
    <property type="entry name" value="Clavaminate synthase-like"/>
    <property type="match status" value="1"/>
</dbReference>
<keyword evidence="6 7" id="KW-0408">Iron</keyword>
<name>A0A917ZJN9_9GAMM</name>
<dbReference type="Gene3D" id="4.10.860.20">
    <property type="entry name" value="Rabenosyn, Rab binding domain"/>
    <property type="match status" value="1"/>
</dbReference>
<dbReference type="HAMAP" id="MF_00657">
    <property type="entry name" value="Hydroxyl_YbiX"/>
    <property type="match status" value="1"/>
</dbReference>
<sequence>MILHIPALLDTELAHRLREQLEDGTWIDGRATAGGQALQVKRNRQLAADDPLSRTLGETLLAALSRHPRFLSAALPLKIMPPMFNRYESGETYGLHVDNAIRQVPGSAETVRADLSATLFLSEPDDYDGGELQIEDSFGAQTVKLAAGDLVLYPSTSLHRVTPVTGGARIAAVFWLQSMVRDNARRELLYDLDQSIQSLGGRLGGDDAEVVRLTGCYHNLIRQWADT</sequence>
<reference evidence="9 10" key="1">
    <citation type="journal article" date="2014" name="Int. J. Syst. Evol. Microbiol.">
        <title>Complete genome sequence of Corynebacterium casei LMG S-19264T (=DSM 44701T), isolated from a smear-ripened cheese.</title>
        <authorList>
            <consortium name="US DOE Joint Genome Institute (JGI-PGF)"/>
            <person name="Walter F."/>
            <person name="Albersmeier A."/>
            <person name="Kalinowski J."/>
            <person name="Ruckert C."/>
        </authorList>
    </citation>
    <scope>NUCLEOTIDE SEQUENCE [LARGE SCALE GENOMIC DNA]</scope>
    <source>
        <strain evidence="9 10">CGMCC 1.7286</strain>
    </source>
</reference>
<evidence type="ECO:0000256" key="3">
    <source>
        <dbReference type="ARBA" id="ARBA00022896"/>
    </source>
</evidence>
<dbReference type="EMBL" id="BMLT01000008">
    <property type="protein sequence ID" value="GGO84810.1"/>
    <property type="molecule type" value="Genomic_DNA"/>
</dbReference>
<evidence type="ECO:0000256" key="7">
    <source>
        <dbReference type="HAMAP-Rule" id="MF_00657"/>
    </source>
</evidence>
<keyword evidence="2 7" id="KW-0479">Metal-binding</keyword>
<dbReference type="NCBIfam" id="NF003975">
    <property type="entry name" value="PRK05467.1-4"/>
    <property type="match status" value="1"/>
</dbReference>
<dbReference type="AlphaFoldDB" id="A0A917ZJN9"/>
<dbReference type="Pfam" id="PF18331">
    <property type="entry name" value="PKHD_C"/>
    <property type="match status" value="1"/>
</dbReference>
<dbReference type="PROSITE" id="PS51471">
    <property type="entry name" value="FE2OG_OXY"/>
    <property type="match status" value="1"/>
</dbReference>
<dbReference type="InterPro" id="IPR041097">
    <property type="entry name" value="PKHD_C"/>
</dbReference>
<dbReference type="RefSeq" id="WP_195826180.1">
    <property type="nucleotide sequence ID" value="NZ_BMLT01000008.1"/>
</dbReference>
<dbReference type="InterPro" id="IPR023550">
    <property type="entry name" value="PKHD_hydroxylase"/>
</dbReference>
<feature type="binding site" evidence="7">
    <location>
        <position position="96"/>
    </location>
    <ligand>
        <name>Fe cation</name>
        <dbReference type="ChEBI" id="CHEBI:24875"/>
    </ligand>
</feature>
<dbReference type="GO" id="GO:0005506">
    <property type="term" value="F:iron ion binding"/>
    <property type="evidence" value="ECO:0007669"/>
    <property type="project" value="UniProtKB-UniRule"/>
</dbReference>
<evidence type="ECO:0000256" key="6">
    <source>
        <dbReference type="ARBA" id="ARBA00023004"/>
    </source>
</evidence>
<evidence type="ECO:0000256" key="5">
    <source>
        <dbReference type="ARBA" id="ARBA00023002"/>
    </source>
</evidence>
<evidence type="ECO:0000256" key="4">
    <source>
        <dbReference type="ARBA" id="ARBA00022964"/>
    </source>
</evidence>
<keyword evidence="3 7" id="KW-0847">Vitamin C</keyword>
<dbReference type="GO" id="GO:0016706">
    <property type="term" value="F:2-oxoglutarate-dependent dioxygenase activity"/>
    <property type="evidence" value="ECO:0007669"/>
    <property type="project" value="UniProtKB-UniRule"/>
</dbReference>
<evidence type="ECO:0000256" key="1">
    <source>
        <dbReference type="ARBA" id="ARBA00001961"/>
    </source>
</evidence>
<feature type="domain" description="Fe2OG dioxygenase" evidence="8">
    <location>
        <begin position="78"/>
        <end position="178"/>
    </location>
</feature>